<dbReference type="Proteomes" id="UP001374803">
    <property type="component" value="Chromosome"/>
</dbReference>
<keyword evidence="3" id="KW-1185">Reference proteome</keyword>
<evidence type="ECO:0000313" key="3">
    <source>
        <dbReference type="Proteomes" id="UP001374803"/>
    </source>
</evidence>
<protein>
    <submittedName>
        <fullName evidence="2">Uncharacterized protein</fullName>
    </submittedName>
</protein>
<feature type="signal peptide" evidence="1">
    <location>
        <begin position="1"/>
        <end position="19"/>
    </location>
</feature>
<dbReference type="PROSITE" id="PS51257">
    <property type="entry name" value="PROKAR_LIPOPROTEIN"/>
    <property type="match status" value="1"/>
</dbReference>
<organism evidence="2 3">
    <name type="scientific">Pendulispora rubella</name>
    <dbReference type="NCBI Taxonomy" id="2741070"/>
    <lineage>
        <taxon>Bacteria</taxon>
        <taxon>Pseudomonadati</taxon>
        <taxon>Myxococcota</taxon>
        <taxon>Myxococcia</taxon>
        <taxon>Myxococcales</taxon>
        <taxon>Sorangiineae</taxon>
        <taxon>Pendulisporaceae</taxon>
        <taxon>Pendulispora</taxon>
    </lineage>
</organism>
<evidence type="ECO:0000313" key="2">
    <source>
        <dbReference type="EMBL" id="WXB10629.1"/>
    </source>
</evidence>
<feature type="chain" id="PRO_5046763826" evidence="1">
    <location>
        <begin position="20"/>
        <end position="468"/>
    </location>
</feature>
<evidence type="ECO:0000256" key="1">
    <source>
        <dbReference type="SAM" id="SignalP"/>
    </source>
</evidence>
<gene>
    <name evidence="2" type="ORF">LVJ94_25805</name>
</gene>
<dbReference type="EMBL" id="CP089983">
    <property type="protein sequence ID" value="WXB10629.1"/>
    <property type="molecule type" value="Genomic_DNA"/>
</dbReference>
<name>A0ABZ2LI56_9BACT</name>
<sequence length="468" mass="51316">MKSLCFGILAALFANGVLACSGDPGITESPPPVDHADSSLGSLEQRIVEARERLANDHCSADLDPSDCPTVNVRIDGSDERIENGSNEAILIVDEFDRFSTWAFLQRYRHRVRALLQLTATGVDRVSASWPIPQSLATTLEDFSDPAFIPAAALQPIGEEIEKRFSPYSVAHHGQIVSAMTVDLAPRNPIVFLDGNGPEWSGIPMDRICREPNSPALLSELTSRFKQTADAIRNAIAEYNIKYVNVSSGVVIPSPDKWATRCQTPAPSREVLRNLYETMRPLYRAYFGTPGVIATNAGYYNDPLTSPFDLPSADFPNRVRVGVIESVDSGAGPEGSEKITGINIAPRQSEADAFFVWGCETLRRCNATPPMIVWPLGMGIEPLVNQQRPGFFGATSWVSPMALARVVNLRETKHAGAEFNDSLVATLKDEFTPRACGPSGSALCQFQDPYRHGQFEFFRLGYGKYITK</sequence>
<reference evidence="2" key="1">
    <citation type="submission" date="2021-12" db="EMBL/GenBank/DDBJ databases">
        <title>Discovery of the Pendulisporaceae a myxobacterial family with distinct sporulation behavior and unique specialized metabolism.</title>
        <authorList>
            <person name="Garcia R."/>
            <person name="Popoff A."/>
            <person name="Bader C.D."/>
            <person name="Loehr J."/>
            <person name="Walesch S."/>
            <person name="Walt C."/>
            <person name="Boldt J."/>
            <person name="Bunk B."/>
            <person name="Haeckl F.J.F.P.J."/>
            <person name="Gunesch A.P."/>
            <person name="Birkelbach J."/>
            <person name="Nuebel U."/>
            <person name="Pietschmann T."/>
            <person name="Bach T."/>
            <person name="Mueller R."/>
        </authorList>
    </citation>
    <scope>NUCLEOTIDE SEQUENCE</scope>
    <source>
        <strain evidence="2">MSr11367</strain>
    </source>
</reference>
<keyword evidence="1" id="KW-0732">Signal</keyword>
<proteinExistence type="predicted"/>
<dbReference type="RefSeq" id="WP_394840304.1">
    <property type="nucleotide sequence ID" value="NZ_CP089929.1"/>
</dbReference>
<accession>A0ABZ2LI56</accession>